<gene>
    <name evidence="2" type="ORF">HGRIS_012800</name>
</gene>
<keyword evidence="1" id="KW-0812">Transmembrane</keyword>
<keyword evidence="1" id="KW-1133">Transmembrane helix</keyword>
<evidence type="ECO:0000313" key="2">
    <source>
        <dbReference type="EMBL" id="KAL0946601.1"/>
    </source>
</evidence>
<keyword evidence="1" id="KW-0472">Membrane</keyword>
<reference evidence="3" key="1">
    <citation type="submission" date="2024-06" db="EMBL/GenBank/DDBJ databases">
        <title>Multi-omics analyses provide insights into the biosynthesis of the anticancer antibiotic pleurotin in Hohenbuehelia grisea.</title>
        <authorList>
            <person name="Weaver J.A."/>
            <person name="Alberti F."/>
        </authorList>
    </citation>
    <scope>NUCLEOTIDE SEQUENCE [LARGE SCALE GENOMIC DNA]</scope>
    <source>
        <strain evidence="3">T-177</strain>
    </source>
</reference>
<evidence type="ECO:0000256" key="1">
    <source>
        <dbReference type="SAM" id="Phobius"/>
    </source>
</evidence>
<dbReference type="Proteomes" id="UP001556367">
    <property type="component" value="Unassembled WGS sequence"/>
</dbReference>
<keyword evidence="3" id="KW-1185">Reference proteome</keyword>
<comment type="caution">
    <text evidence="2">The sequence shown here is derived from an EMBL/GenBank/DDBJ whole genome shotgun (WGS) entry which is preliminary data.</text>
</comment>
<evidence type="ECO:0000313" key="3">
    <source>
        <dbReference type="Proteomes" id="UP001556367"/>
    </source>
</evidence>
<proteinExistence type="predicted"/>
<protein>
    <submittedName>
        <fullName evidence="2">Uncharacterized protein</fullName>
    </submittedName>
</protein>
<accession>A0ABR3ITQ4</accession>
<dbReference type="EMBL" id="JASNQZ010000015">
    <property type="protein sequence ID" value="KAL0946601.1"/>
    <property type="molecule type" value="Genomic_DNA"/>
</dbReference>
<feature type="transmembrane region" description="Helical" evidence="1">
    <location>
        <begin position="91"/>
        <end position="112"/>
    </location>
</feature>
<organism evidence="2 3">
    <name type="scientific">Hohenbuehelia grisea</name>
    <dbReference type="NCBI Taxonomy" id="104357"/>
    <lineage>
        <taxon>Eukaryota</taxon>
        <taxon>Fungi</taxon>
        <taxon>Dikarya</taxon>
        <taxon>Basidiomycota</taxon>
        <taxon>Agaricomycotina</taxon>
        <taxon>Agaricomycetes</taxon>
        <taxon>Agaricomycetidae</taxon>
        <taxon>Agaricales</taxon>
        <taxon>Pleurotineae</taxon>
        <taxon>Pleurotaceae</taxon>
        <taxon>Hohenbuehelia</taxon>
    </lineage>
</organism>
<name>A0ABR3ITQ4_9AGAR</name>
<sequence length="113" mass="13078">MTRRFFIWDTPFFLHPSTKTPSALLPMPPAPIKMRYRPRFHPYDRTGRPFNRDVLHQIKALLDLQGVGVDNQWNGNGAEILHDDRERLKGWAVSAGFVVMCFLLLVTTLRACQ</sequence>